<keyword evidence="2" id="KW-1185">Reference proteome</keyword>
<dbReference type="AlphaFoldDB" id="A0A1A8YX50"/>
<proteinExistence type="predicted"/>
<protein>
    <submittedName>
        <fullName evidence="1">Uncharacterized protein</fullName>
    </submittedName>
</protein>
<dbReference type="EMBL" id="FLRD01000092">
    <property type="protein sequence ID" value="SBT36286.1"/>
    <property type="molecule type" value="Genomic_DNA"/>
</dbReference>
<dbReference type="Proteomes" id="UP000078555">
    <property type="component" value="Unassembled WGS sequence"/>
</dbReference>
<gene>
    <name evidence="1" type="ORF">POVWA1_031770</name>
</gene>
<accession>A0A1A8YX50</accession>
<evidence type="ECO:0000313" key="2">
    <source>
        <dbReference type="Proteomes" id="UP000078555"/>
    </source>
</evidence>
<reference evidence="2" key="1">
    <citation type="submission" date="2016-05" db="EMBL/GenBank/DDBJ databases">
        <authorList>
            <person name="Naeem Raeece"/>
        </authorList>
    </citation>
    <scope>NUCLEOTIDE SEQUENCE [LARGE SCALE GENOMIC DNA]</scope>
</reference>
<sequence>MSPLYTHSYHTGGNWVPSLNEKQTIKGKKKKKKKKIQHNTIQNNTIQYNTIQYNHMVSLLTYCTQSIEAQRCIPGMSTTQKKIVQGGCNETVTTEGCYLRVATKTKRGRIRRSLRAPNSCKLLGAFSEFFLNALQNGFYC</sequence>
<name>A0A1A8YX50_PLAOA</name>
<organism evidence="1 2">
    <name type="scientific">Plasmodium ovale wallikeri</name>
    <dbReference type="NCBI Taxonomy" id="864142"/>
    <lineage>
        <taxon>Eukaryota</taxon>
        <taxon>Sar</taxon>
        <taxon>Alveolata</taxon>
        <taxon>Apicomplexa</taxon>
        <taxon>Aconoidasida</taxon>
        <taxon>Haemosporida</taxon>
        <taxon>Plasmodiidae</taxon>
        <taxon>Plasmodium</taxon>
        <taxon>Plasmodium (Plasmodium)</taxon>
    </lineage>
</organism>
<evidence type="ECO:0000313" key="1">
    <source>
        <dbReference type="EMBL" id="SBT36286.1"/>
    </source>
</evidence>